<evidence type="ECO:0000313" key="1">
    <source>
        <dbReference type="EMBL" id="RHE90044.1"/>
    </source>
</evidence>
<dbReference type="AlphaFoldDB" id="A0A414L632"/>
<organism evidence="1 2">
    <name type="scientific">Bacteroides intestinalis</name>
    <dbReference type="NCBI Taxonomy" id="329854"/>
    <lineage>
        <taxon>Bacteria</taxon>
        <taxon>Pseudomonadati</taxon>
        <taxon>Bacteroidota</taxon>
        <taxon>Bacteroidia</taxon>
        <taxon>Bacteroidales</taxon>
        <taxon>Bacteroidaceae</taxon>
        <taxon>Bacteroides</taxon>
    </lineage>
</organism>
<name>A0A414L632_9BACE</name>
<protein>
    <submittedName>
        <fullName evidence="1">Uncharacterized protein</fullName>
    </submittedName>
</protein>
<gene>
    <name evidence="1" type="ORF">DW712_15925</name>
</gene>
<proteinExistence type="predicted"/>
<sequence>MSKTIYTIDSRDNTMLEVMKQYFNISDLQMSKEINNMHDILVELLEKKGISYSVLKSVLIPQKKHHEIILVFDTLQIEDSEYGVACYNAVIKLLDKSESHSFLCGDYISKINTSWKNANDLLYQSLSEHINLSQIEYKSSEQLFFIYINNVSNNFIGRLKMGLQNFQGFVGIADVTLSSTLKIYISSILTNGFIQYHDIILQPSSDQDNFFNVKDNNEFGYDFESNGFKIRCIYADLFKTFLTYKIERVYFNIIDTSDQAMAINSITPVFQRLNTSKIIITSEKLEYLKQKKSDTMQRIGFSNITPEYLAKKIKENINSNYLFCMEFNDIYQIAKFNIMLEIHSYKIQLGLKYDYINNTLSLITMY</sequence>
<accession>A0A414L632</accession>
<evidence type="ECO:0000313" key="2">
    <source>
        <dbReference type="Proteomes" id="UP000285650"/>
    </source>
</evidence>
<reference evidence="1 2" key="1">
    <citation type="submission" date="2018-08" db="EMBL/GenBank/DDBJ databases">
        <title>A genome reference for cultivated species of the human gut microbiota.</title>
        <authorList>
            <person name="Zou Y."/>
            <person name="Xue W."/>
            <person name="Luo G."/>
        </authorList>
    </citation>
    <scope>NUCLEOTIDE SEQUENCE [LARGE SCALE GENOMIC DNA]</scope>
    <source>
        <strain evidence="1 2">AM27-17</strain>
    </source>
</reference>
<dbReference type="Proteomes" id="UP000285650">
    <property type="component" value="Unassembled WGS sequence"/>
</dbReference>
<comment type="caution">
    <text evidence="1">The sequence shown here is derived from an EMBL/GenBank/DDBJ whole genome shotgun (WGS) entry which is preliminary data.</text>
</comment>
<dbReference type="EMBL" id="QSKV01000011">
    <property type="protein sequence ID" value="RHE90044.1"/>
    <property type="molecule type" value="Genomic_DNA"/>
</dbReference>